<protein>
    <submittedName>
        <fullName evidence="1">Protease (I) and scaffold (Z) protein</fullName>
    </submittedName>
</protein>
<evidence type="ECO:0000313" key="2">
    <source>
        <dbReference type="Proteomes" id="UP000006183"/>
    </source>
</evidence>
<dbReference type="GO" id="GO:0006508">
    <property type="term" value="P:proteolysis"/>
    <property type="evidence" value="ECO:0007669"/>
    <property type="project" value="UniProtKB-KW"/>
</dbReference>
<dbReference type="GO" id="GO:0008233">
    <property type="term" value="F:peptidase activity"/>
    <property type="evidence" value="ECO:0007669"/>
    <property type="project" value="UniProtKB-KW"/>
</dbReference>
<evidence type="ECO:0000313" key="1">
    <source>
        <dbReference type="EMBL" id="AII21867.1"/>
    </source>
</evidence>
<dbReference type="EMBL" id="JQ067085">
    <property type="protein sequence ID" value="AII21867.1"/>
    <property type="molecule type" value="Genomic_DNA"/>
</dbReference>
<dbReference type="InterPro" id="IPR012106">
    <property type="entry name" value="Phage_Mu_Gp1"/>
</dbReference>
<accession>A0A076FST7</accession>
<organism evidence="1 2">
    <name type="scientific">Pseudomonas phage PaMx73</name>
    <dbReference type="NCBI Taxonomy" id="1175655"/>
    <lineage>
        <taxon>Viruses</taxon>
        <taxon>Duplodnaviria</taxon>
        <taxon>Heunggongvirae</taxon>
        <taxon>Uroviricota</taxon>
        <taxon>Caudoviricetes</taxon>
        <taxon>Casadabanvirus</taxon>
        <taxon>Casadabanvirus JBD26</taxon>
        <taxon>Casadabanvirus D3112</taxon>
    </lineage>
</organism>
<dbReference type="Pfam" id="PF10123">
    <property type="entry name" value="Mu-like_Pro"/>
    <property type="match status" value="1"/>
</dbReference>
<proteinExistence type="predicted"/>
<keyword evidence="1" id="KW-0378">Hydrolase</keyword>
<sequence length="368" mass="39402">MKKNRLHVAIAACSFQLPKLEDGSAWIQVTPAGEFWPMDGRPMDVPGWRIDAASAAAVIERARSRKTPPVLDYEHQTLKKEQNGQPAPAAGRFLDFEWREGSGLWGRVEYTARAAKLIEDGEYLYFSPVFSYAPDGTVLSILMGAMTNDPAIDGLEPLARRAAATFGLYNPDEETPVDELLKAIIAALSLKEGTTEAEAIAALTALKPALDAQATNLAKLRETLGLAQDADVEQIAAATAQLKVAAPGNPDPAKYVPVEAVTQLQGQVAALTSRINGGELDGLINSAIQEGRLIPSMEPWAREYGAKDLAGLKNYLGQAKPIAALTQQQSAGRTSVPTSVDQLDEAALAVCSALQIKPEDYLKTLKGQ</sequence>
<keyword evidence="1" id="KW-0645">Protease</keyword>
<reference evidence="1 2" key="1">
    <citation type="journal article" date="2012" name="Appl. Environ. Microbiol.">
        <title>High Diversity and Novel Species of Pseudomonas aeruginosa Bacteriophages.</title>
        <authorList>
            <person name="Sepulveda-Robles O."/>
            <person name="Kameyama L."/>
            <person name="Guarneros G."/>
        </authorList>
    </citation>
    <scope>NUCLEOTIDE SEQUENCE [LARGE SCALE GENOMIC DNA]</scope>
</reference>
<dbReference type="Proteomes" id="UP000006183">
    <property type="component" value="Segment"/>
</dbReference>
<gene>
    <name evidence="1" type="ORF">PaMx73_35</name>
</gene>
<name>A0A076FST7_9CAUD</name>
<dbReference type="PIRSF" id="PIRSF016624">
    <property type="entry name" value="Mu_prophg_I"/>
    <property type="match status" value="1"/>
</dbReference>